<protein>
    <submittedName>
        <fullName evidence="2">Transcriptional regulator</fullName>
    </submittedName>
</protein>
<keyword evidence="3" id="KW-1185">Reference proteome</keyword>
<comment type="caution">
    <text evidence="2">The sequence shown here is derived from an EMBL/GenBank/DDBJ whole genome shotgun (WGS) entry which is preliminary data.</text>
</comment>
<dbReference type="Proteomes" id="UP000248749">
    <property type="component" value="Unassembled WGS sequence"/>
</dbReference>
<dbReference type="AlphaFoldDB" id="A0A2W2C9F2"/>
<accession>A0A2W2C9F2</accession>
<feature type="domain" description="HTH cro/C1-type" evidence="1">
    <location>
        <begin position="11"/>
        <end position="67"/>
    </location>
</feature>
<dbReference type="SMART" id="SM00530">
    <property type="entry name" value="HTH_XRE"/>
    <property type="match status" value="1"/>
</dbReference>
<dbReference type="SUPFAM" id="SSF47413">
    <property type="entry name" value="lambda repressor-like DNA-binding domains"/>
    <property type="match status" value="1"/>
</dbReference>
<dbReference type="Gene3D" id="1.10.260.40">
    <property type="entry name" value="lambda repressor-like DNA-binding domains"/>
    <property type="match status" value="1"/>
</dbReference>
<dbReference type="PROSITE" id="PS50943">
    <property type="entry name" value="HTH_CROC1"/>
    <property type="match status" value="1"/>
</dbReference>
<dbReference type="EMBL" id="POUB01000118">
    <property type="protein sequence ID" value="PZF96065.1"/>
    <property type="molecule type" value="Genomic_DNA"/>
</dbReference>
<dbReference type="InterPro" id="IPR001387">
    <property type="entry name" value="Cro/C1-type_HTH"/>
</dbReference>
<proteinExistence type="predicted"/>
<dbReference type="GO" id="GO:0003677">
    <property type="term" value="F:DNA binding"/>
    <property type="evidence" value="ECO:0007669"/>
    <property type="project" value="InterPro"/>
</dbReference>
<evidence type="ECO:0000313" key="2">
    <source>
        <dbReference type="EMBL" id="PZF96065.1"/>
    </source>
</evidence>
<dbReference type="OrthoDB" id="3504495at2"/>
<dbReference type="Pfam" id="PF13560">
    <property type="entry name" value="HTH_31"/>
    <property type="match status" value="1"/>
</dbReference>
<evidence type="ECO:0000313" key="3">
    <source>
        <dbReference type="Proteomes" id="UP000248749"/>
    </source>
</evidence>
<reference evidence="2 3" key="1">
    <citation type="submission" date="2018-01" db="EMBL/GenBank/DDBJ databases">
        <title>Draft genome sequence of Salinispora sp. 13K206.</title>
        <authorList>
            <person name="Sahin N."/>
            <person name="Saygin H."/>
            <person name="Ay H."/>
        </authorList>
    </citation>
    <scope>NUCLEOTIDE SEQUENCE [LARGE SCALE GENOMIC DNA]</scope>
    <source>
        <strain evidence="2 3">13K206</strain>
    </source>
</reference>
<evidence type="ECO:0000259" key="1">
    <source>
        <dbReference type="PROSITE" id="PS50943"/>
    </source>
</evidence>
<name>A0A2W2C9F2_9ACTN</name>
<organism evidence="2 3">
    <name type="scientific">Micromonospora deserti</name>
    <dbReference type="NCBI Taxonomy" id="2070366"/>
    <lineage>
        <taxon>Bacteria</taxon>
        <taxon>Bacillati</taxon>
        <taxon>Actinomycetota</taxon>
        <taxon>Actinomycetes</taxon>
        <taxon>Micromonosporales</taxon>
        <taxon>Micromonosporaceae</taxon>
        <taxon>Micromonospora</taxon>
    </lineage>
</organism>
<sequence>MTDPTTFGARLRAHRERAGKTRPVLGGLVGRSAEWVKALENGRLLPPRLPMLLRLAEVLDISDLADLTGDQSLPVASVTRAGHPDVDSVAAAMQRTAVSVGDGTPVDLLRGLVDQAWGLWHRSTAERTAVAAVLPGLLMDAQRSARRLDGLARREALVELARVYHLAQLYLAHQPYPELVWLAADRAMLAAQDADEPAAIAVAAWYYGHVYRGANQIDAAEQVLIDAARLVDPTAGGEQLARWGQAQLGIALGHSKAGRAGQAWRAWDAAHDAASRLGSRYAHPWLMFGPAACAAYAVTIETDLCRPGEAVRRADTMDYRALPSCTRRAAALIEAARAHVLRRGEVAAVHLLGRALRESVDTVRHHPYARTAALDLSNRPGTVGEDARELALAIGVMG</sequence>
<dbReference type="InterPro" id="IPR010982">
    <property type="entry name" value="Lambda_DNA-bd_dom_sf"/>
</dbReference>
<gene>
    <name evidence="2" type="ORF">C1I99_17485</name>
</gene>
<dbReference type="RefSeq" id="WP_111135294.1">
    <property type="nucleotide sequence ID" value="NZ_POUB01000118.1"/>
</dbReference>